<accession>A0A0D5LMQ7</accession>
<dbReference type="RefSeq" id="WP_045679177.1">
    <property type="nucleotide sequence ID" value="NZ_CP010803.1"/>
</dbReference>
<dbReference type="OrthoDB" id="7666987at2"/>
<evidence type="ECO:0008006" key="3">
    <source>
        <dbReference type="Google" id="ProtNLM"/>
    </source>
</evidence>
<organism evidence="1 2">
    <name type="scientific">Martelella endophytica</name>
    <dbReference type="NCBI Taxonomy" id="1486262"/>
    <lineage>
        <taxon>Bacteria</taxon>
        <taxon>Pseudomonadati</taxon>
        <taxon>Pseudomonadota</taxon>
        <taxon>Alphaproteobacteria</taxon>
        <taxon>Hyphomicrobiales</taxon>
        <taxon>Aurantimonadaceae</taxon>
        <taxon>Martelella</taxon>
    </lineage>
</organism>
<dbReference type="PATRIC" id="fig|1486262.3.peg.235"/>
<evidence type="ECO:0000313" key="1">
    <source>
        <dbReference type="EMBL" id="AJY44598.1"/>
    </source>
</evidence>
<evidence type="ECO:0000313" key="2">
    <source>
        <dbReference type="Proteomes" id="UP000032611"/>
    </source>
</evidence>
<dbReference type="PIRSF" id="PIRSF012608">
    <property type="entry name" value="UCP012608"/>
    <property type="match status" value="1"/>
</dbReference>
<dbReference type="AlphaFoldDB" id="A0A0D5LMQ7"/>
<dbReference type="Proteomes" id="UP000032611">
    <property type="component" value="Chromosome"/>
</dbReference>
<dbReference type="KEGG" id="mey:TM49_01145"/>
<protein>
    <recommendedName>
        <fullName evidence="3">DUF2332 domain-containing protein</fullName>
    </recommendedName>
</protein>
<keyword evidence="2" id="KW-1185">Reference proteome</keyword>
<dbReference type="HOGENOM" id="CLU_065141_1_0_5"/>
<reference evidence="1 2" key="1">
    <citation type="journal article" date="2015" name="Genome Announc.">
        <title>Complete genome sequence of Martelella endophytica YC6887, which has antifungal activity associated with a halophyte.</title>
        <authorList>
            <person name="Khan A."/>
            <person name="Khan H."/>
            <person name="Chung E.J."/>
            <person name="Hossain M.T."/>
            <person name="Chung Y.R."/>
        </authorList>
    </citation>
    <scope>NUCLEOTIDE SEQUENCE [LARGE SCALE GENOMIC DNA]</scope>
    <source>
        <strain evidence="1">YC6887</strain>
    </source>
</reference>
<dbReference type="InterPro" id="IPR011200">
    <property type="entry name" value="UCP012608"/>
</dbReference>
<name>A0A0D5LMQ7_MAREN</name>
<dbReference type="STRING" id="1486262.TM49_01145"/>
<dbReference type="Pfam" id="PF10094">
    <property type="entry name" value="DUF2332"/>
    <property type="match status" value="1"/>
</dbReference>
<proteinExistence type="predicted"/>
<sequence>MVANVAIRAAFERQARACDDLGSPFTARLCRLAADQLSGPGEIASLVEAWPETRVVADALALRFCGALHALKRQGYAPLAAVYPPQQADDGSLWQAVEQALSQHHGFIATRMESAPQTNEVRRSAALFPAFAAIAARFPGKPLILSEVGASAGLNLLWDRFGYRFDGTDYLPASGEAPFTTAPDWSGPLPPHAAITVKERAGCDLNPLSAQSPEDCERLLSYIWADQADRLERTEKALQLARETDITVEKADAVSWLDERLAAPRSGAVHVVYHTIAWQYLPDHAQREGLRLIAEAGARAGEDAPLCHLAMEADNAGRGAGLTLTVWPDGETHALGRADFHGRWVEWQGLA</sequence>
<dbReference type="EMBL" id="CP010803">
    <property type="protein sequence ID" value="AJY44598.1"/>
    <property type="molecule type" value="Genomic_DNA"/>
</dbReference>
<gene>
    <name evidence="1" type="ORF">TM49_01145</name>
</gene>